<evidence type="ECO:0000256" key="3">
    <source>
        <dbReference type="ARBA" id="ARBA00022643"/>
    </source>
</evidence>
<comment type="caution">
    <text evidence="6">The sequence shown here is derived from an EMBL/GenBank/DDBJ whole genome shotgun (WGS) entry which is preliminary data.</text>
</comment>
<dbReference type="InterPro" id="IPR012349">
    <property type="entry name" value="Split_barrel_FMN-bd"/>
</dbReference>
<dbReference type="SMART" id="SM00903">
    <property type="entry name" value="Flavin_Reduct"/>
    <property type="match status" value="1"/>
</dbReference>
<dbReference type="EC" id="1.5.1.-" evidence="6"/>
<evidence type="ECO:0000256" key="4">
    <source>
        <dbReference type="ARBA" id="ARBA00038054"/>
    </source>
</evidence>
<sequence>MISFEPHELSTGKLHGYLLGAVAPRPICFASTTDAAGNVNLSPFSFFNVFSARPPILVFSPARRGRDNTTKHTYENVLEVPEVVINIVSYEMVQQVSLASTEYAKDVNEFKKAGFSELASEIVKPPRVAQAPVQLECKVNEVISLGKEGGAGNLVICEVVKIHIKEEILSEDGSIDPHKIDTVARLGGNWYCRAKAGLFEVPKPLTTLGMGIDSLPQEIRQSKVLTGNDLGMLGNVENFPNSEEINIFIDASKELKKIISSNNSEAIHRKAQEFLCDGKIEEAWKVLLYKR</sequence>
<dbReference type="PANTHER" id="PTHR33798:SF5">
    <property type="entry name" value="FLAVIN REDUCTASE LIKE DOMAIN-CONTAINING PROTEIN"/>
    <property type="match status" value="1"/>
</dbReference>
<proteinExistence type="inferred from homology"/>
<keyword evidence="2" id="KW-0285">Flavoprotein</keyword>
<dbReference type="Gene3D" id="2.30.110.10">
    <property type="entry name" value="Electron Transport, Fmn-binding Protein, Chain A"/>
    <property type="match status" value="1"/>
</dbReference>
<evidence type="ECO:0000256" key="2">
    <source>
        <dbReference type="ARBA" id="ARBA00022630"/>
    </source>
</evidence>
<dbReference type="InterPro" id="IPR002563">
    <property type="entry name" value="Flavin_Rdtase-like_dom"/>
</dbReference>
<accession>A0ABT8DCX6</accession>
<name>A0ABT8DCX6_9FLAO</name>
<keyword evidence="7" id="KW-1185">Reference proteome</keyword>
<evidence type="ECO:0000259" key="5">
    <source>
        <dbReference type="SMART" id="SM00903"/>
    </source>
</evidence>
<keyword evidence="3" id="KW-0288">FMN</keyword>
<evidence type="ECO:0000313" key="6">
    <source>
        <dbReference type="EMBL" id="MDN3722823.1"/>
    </source>
</evidence>
<dbReference type="EMBL" id="JAUGQQ010000001">
    <property type="protein sequence ID" value="MDN3722823.1"/>
    <property type="molecule type" value="Genomic_DNA"/>
</dbReference>
<dbReference type="SUPFAM" id="SSF50475">
    <property type="entry name" value="FMN-binding split barrel"/>
    <property type="match status" value="1"/>
</dbReference>
<evidence type="ECO:0000256" key="1">
    <source>
        <dbReference type="ARBA" id="ARBA00001917"/>
    </source>
</evidence>
<dbReference type="Proteomes" id="UP001244787">
    <property type="component" value="Unassembled WGS sequence"/>
</dbReference>
<comment type="similarity">
    <text evidence="4">Belongs to the flavoredoxin family.</text>
</comment>
<protein>
    <submittedName>
        <fullName evidence="6">Flavin reductase family protein</fullName>
        <ecNumber evidence="6">1.5.1.-</ecNumber>
    </submittedName>
</protein>
<dbReference type="Pfam" id="PF01613">
    <property type="entry name" value="Flavin_Reduct"/>
    <property type="match status" value="1"/>
</dbReference>
<dbReference type="PANTHER" id="PTHR33798">
    <property type="entry name" value="FLAVOPROTEIN OXYGENASE"/>
    <property type="match status" value="1"/>
</dbReference>
<dbReference type="GO" id="GO:0016491">
    <property type="term" value="F:oxidoreductase activity"/>
    <property type="evidence" value="ECO:0007669"/>
    <property type="project" value="UniProtKB-KW"/>
</dbReference>
<dbReference type="RefSeq" id="WP_290253476.1">
    <property type="nucleotide sequence ID" value="NZ_JAUGQQ010000001.1"/>
</dbReference>
<feature type="domain" description="Flavin reductase like" evidence="5">
    <location>
        <begin position="20"/>
        <end position="178"/>
    </location>
</feature>
<organism evidence="6 7">
    <name type="scientific">Aequorivita aurantiaca</name>
    <dbReference type="NCBI Taxonomy" id="3053356"/>
    <lineage>
        <taxon>Bacteria</taxon>
        <taxon>Pseudomonadati</taxon>
        <taxon>Bacteroidota</taxon>
        <taxon>Flavobacteriia</taxon>
        <taxon>Flavobacteriales</taxon>
        <taxon>Flavobacteriaceae</taxon>
        <taxon>Aequorivita</taxon>
    </lineage>
</organism>
<comment type="cofactor">
    <cofactor evidence="1">
        <name>FMN</name>
        <dbReference type="ChEBI" id="CHEBI:58210"/>
    </cofactor>
</comment>
<reference evidence="6 7" key="1">
    <citation type="submission" date="2023-06" db="EMBL/GenBank/DDBJ databases">
        <authorList>
            <person name="Ye Y.-Q."/>
            <person name="Du Z.-J."/>
        </authorList>
    </citation>
    <scope>NUCLEOTIDE SEQUENCE [LARGE SCALE GENOMIC DNA]</scope>
    <source>
        <strain evidence="6 7">SDUM287046</strain>
    </source>
</reference>
<evidence type="ECO:0000313" key="7">
    <source>
        <dbReference type="Proteomes" id="UP001244787"/>
    </source>
</evidence>
<gene>
    <name evidence="6" type="ORF">QRD02_00390</name>
</gene>
<keyword evidence="6" id="KW-0560">Oxidoreductase</keyword>